<protein>
    <submittedName>
        <fullName evidence="1">Uncharacterized protein</fullName>
    </submittedName>
</protein>
<sequence>MNSRFFYFGGECQLSRLCHHSFFIIFNKILPKQYQRLLKEADKYFIAEKMRRVSENADYALILDGQKLIDFTHLQIENSGGCTVP</sequence>
<dbReference type="Proteomes" id="UP001226091">
    <property type="component" value="Chromosome"/>
</dbReference>
<evidence type="ECO:0000313" key="2">
    <source>
        <dbReference type="Proteomes" id="UP001226091"/>
    </source>
</evidence>
<evidence type="ECO:0000313" key="1">
    <source>
        <dbReference type="EMBL" id="WHZ56899.1"/>
    </source>
</evidence>
<reference evidence="2" key="1">
    <citation type="journal article" date="2025" name="Aquaculture">
        <title>Assessment of the bioflocculant production and safety properties of Metabacillus hrfriensis sp. nov. based on phenotypic and whole-genome sequencing analysis.</title>
        <authorList>
            <person name="Zhang R."/>
            <person name="Zhao Z."/>
            <person name="Luo L."/>
            <person name="Wang S."/>
            <person name="Guo K."/>
            <person name="Xu W."/>
        </authorList>
    </citation>
    <scope>NUCLEOTIDE SEQUENCE [LARGE SCALE GENOMIC DNA]</scope>
    <source>
        <strain evidence="2">CT-WN-B3</strain>
    </source>
</reference>
<organism evidence="1 2">
    <name type="scientific">Metabacillus hrfriensis</name>
    <dbReference type="NCBI Taxonomy" id="3048891"/>
    <lineage>
        <taxon>Bacteria</taxon>
        <taxon>Bacillati</taxon>
        <taxon>Bacillota</taxon>
        <taxon>Bacilli</taxon>
        <taxon>Bacillales</taxon>
        <taxon>Bacillaceae</taxon>
        <taxon>Metabacillus</taxon>
    </lineage>
</organism>
<name>A0ACD4R907_9BACI</name>
<gene>
    <name evidence="1" type="ORF">QLQ22_19745</name>
</gene>
<keyword evidence="2" id="KW-1185">Reference proteome</keyword>
<proteinExistence type="predicted"/>
<accession>A0ACD4R907</accession>
<dbReference type="EMBL" id="CP126116">
    <property type="protein sequence ID" value="WHZ56899.1"/>
    <property type="molecule type" value="Genomic_DNA"/>
</dbReference>